<feature type="domain" description="Alcohol dehydrogenase-like C-terminal" evidence="13">
    <location>
        <begin position="204"/>
        <end position="334"/>
    </location>
</feature>
<keyword evidence="6 12" id="KW-0520">NAD</keyword>
<dbReference type="InterPro" id="IPR011032">
    <property type="entry name" value="GroES-like_sf"/>
</dbReference>
<evidence type="ECO:0000259" key="14">
    <source>
        <dbReference type="Pfam" id="PF08240"/>
    </source>
</evidence>
<comment type="catalytic activity">
    <reaction evidence="9 12">
        <text>S-(hydroxymethyl)glutathione + NAD(+) = S-formylglutathione + NADH + H(+)</text>
        <dbReference type="Rhea" id="RHEA:19985"/>
        <dbReference type="ChEBI" id="CHEBI:15378"/>
        <dbReference type="ChEBI" id="CHEBI:57540"/>
        <dbReference type="ChEBI" id="CHEBI:57688"/>
        <dbReference type="ChEBI" id="CHEBI:57945"/>
        <dbReference type="ChEBI" id="CHEBI:58758"/>
        <dbReference type="EC" id="1.1.1.284"/>
    </reaction>
</comment>
<evidence type="ECO:0000313" key="16">
    <source>
        <dbReference type="Proteomes" id="UP001153954"/>
    </source>
</evidence>
<dbReference type="Gene3D" id="3.40.50.720">
    <property type="entry name" value="NAD(P)-binding Rossmann-like Domain"/>
    <property type="match status" value="1"/>
</dbReference>
<dbReference type="GO" id="GO:0005829">
    <property type="term" value="C:cytosol"/>
    <property type="evidence" value="ECO:0007669"/>
    <property type="project" value="TreeGrafter"/>
</dbReference>
<evidence type="ECO:0000256" key="1">
    <source>
        <dbReference type="ARBA" id="ARBA00001947"/>
    </source>
</evidence>
<evidence type="ECO:0000256" key="5">
    <source>
        <dbReference type="ARBA" id="ARBA00023002"/>
    </source>
</evidence>
<dbReference type="NCBIfam" id="TIGR02818">
    <property type="entry name" value="adh_III_F_hyde"/>
    <property type="match status" value="1"/>
</dbReference>
<accession>A0AAU9TV32</accession>
<comment type="similarity">
    <text evidence="2 12">Belongs to the zinc-containing alcohol dehydrogenase family. Class-III subfamily.</text>
</comment>
<evidence type="ECO:0000256" key="3">
    <source>
        <dbReference type="ARBA" id="ARBA00022723"/>
    </source>
</evidence>
<proteinExistence type="inferred from homology"/>
<dbReference type="Gene3D" id="3.90.180.10">
    <property type="entry name" value="Medium-chain alcohol dehydrogenases, catalytic domain"/>
    <property type="match status" value="1"/>
</dbReference>
<dbReference type="PANTHER" id="PTHR43880:SF12">
    <property type="entry name" value="ALCOHOL DEHYDROGENASE CLASS-3"/>
    <property type="match status" value="1"/>
</dbReference>
<dbReference type="EMBL" id="CAKOGL010000010">
    <property type="protein sequence ID" value="CAH2090716.1"/>
    <property type="molecule type" value="Genomic_DNA"/>
</dbReference>
<dbReference type="GO" id="GO:0046294">
    <property type="term" value="P:formaldehyde catabolic process"/>
    <property type="evidence" value="ECO:0007669"/>
    <property type="project" value="InterPro"/>
</dbReference>
<keyword evidence="16" id="KW-1185">Reference proteome</keyword>
<evidence type="ECO:0000256" key="10">
    <source>
        <dbReference type="ARBA" id="ARBA00049164"/>
    </source>
</evidence>
<evidence type="ECO:0000259" key="13">
    <source>
        <dbReference type="Pfam" id="PF00107"/>
    </source>
</evidence>
<name>A0AAU9TV32_EUPED</name>
<evidence type="ECO:0000256" key="9">
    <source>
        <dbReference type="ARBA" id="ARBA00048110"/>
    </source>
</evidence>
<evidence type="ECO:0000256" key="6">
    <source>
        <dbReference type="ARBA" id="ARBA00023027"/>
    </source>
</evidence>
<feature type="domain" description="Alcohol dehydrogenase-like N-terminal" evidence="14">
    <location>
        <begin position="34"/>
        <end position="163"/>
    </location>
</feature>
<dbReference type="GO" id="GO:0008270">
    <property type="term" value="F:zinc ion binding"/>
    <property type="evidence" value="ECO:0007669"/>
    <property type="project" value="InterPro"/>
</dbReference>
<dbReference type="InterPro" id="IPR013149">
    <property type="entry name" value="ADH-like_C"/>
</dbReference>
<dbReference type="PANTHER" id="PTHR43880">
    <property type="entry name" value="ALCOHOL DEHYDROGENASE"/>
    <property type="match status" value="1"/>
</dbReference>
<reference evidence="15" key="1">
    <citation type="submission" date="2022-03" db="EMBL/GenBank/DDBJ databases">
        <authorList>
            <person name="Tunstrom K."/>
        </authorList>
    </citation>
    <scope>NUCLEOTIDE SEQUENCE</scope>
</reference>
<gene>
    <name evidence="15" type="ORF">EEDITHA_LOCUS6645</name>
</gene>
<dbReference type="CDD" id="cd08300">
    <property type="entry name" value="alcohol_DH_class_III"/>
    <property type="match status" value="1"/>
</dbReference>
<dbReference type="FunFam" id="3.90.180.10:FF:000001">
    <property type="entry name" value="S-(hydroxymethyl)glutathione dehydrogenase"/>
    <property type="match status" value="1"/>
</dbReference>
<keyword evidence="4 12" id="KW-0862">Zinc</keyword>
<dbReference type="EC" id="1.1.1.284" evidence="12"/>
<comment type="cofactor">
    <cofactor evidence="1 12">
        <name>Zn(2+)</name>
        <dbReference type="ChEBI" id="CHEBI:29105"/>
    </cofactor>
</comment>
<comment type="catalytic activity">
    <reaction evidence="8">
        <text>S-(hydroxymethyl)glutathione + NADP(+) = S-formylglutathione + NADPH + H(+)</text>
        <dbReference type="Rhea" id="RHEA:19981"/>
        <dbReference type="ChEBI" id="CHEBI:15378"/>
        <dbReference type="ChEBI" id="CHEBI:57688"/>
        <dbReference type="ChEBI" id="CHEBI:57783"/>
        <dbReference type="ChEBI" id="CHEBI:58349"/>
        <dbReference type="ChEBI" id="CHEBI:58758"/>
        <dbReference type="EC" id="1.1.1.284"/>
    </reaction>
</comment>
<sequence>MSTAGKVIKCKAAVAWEAGKPLSIEEIEVDPPKAGEVRVKILATGVCHTDAYTLSGKDPEGVFPVVLGHEGGGIVESVGEGVTTVKPGDHVLPLYVPQCKTCKFCLNPKTNLCQKVRVTQGQGVMPDGTKRFHCKGKDLFHFMGCSTFSEYTVVLEISLCKINDVAPLDKVCLLGCGVTTGYGAALNTAKVEPGSSCAIFGLGAVGLAVALGCKVAGAKRIIGVDINPDKFEVAKKFGVNEFVNPKDYDKPIQQVLVDLTDGGLDYTFECIGNVKTMRAALEACHKGWGESVIIGVAAAGEEISTRPFQLVTGRVWKGTAFGGYKSRDNVPKLVEDYLSKKLPLDDFVTHKVSLNEINEAFHLMHTGKSIRAVVEF</sequence>
<organism evidence="15 16">
    <name type="scientific">Euphydryas editha</name>
    <name type="common">Edith's checkerspot</name>
    <dbReference type="NCBI Taxonomy" id="104508"/>
    <lineage>
        <taxon>Eukaryota</taxon>
        <taxon>Metazoa</taxon>
        <taxon>Ecdysozoa</taxon>
        <taxon>Arthropoda</taxon>
        <taxon>Hexapoda</taxon>
        <taxon>Insecta</taxon>
        <taxon>Pterygota</taxon>
        <taxon>Neoptera</taxon>
        <taxon>Endopterygota</taxon>
        <taxon>Lepidoptera</taxon>
        <taxon>Glossata</taxon>
        <taxon>Ditrysia</taxon>
        <taxon>Papilionoidea</taxon>
        <taxon>Nymphalidae</taxon>
        <taxon>Nymphalinae</taxon>
        <taxon>Euphydryas</taxon>
    </lineage>
</organism>
<dbReference type="SUPFAM" id="SSF51735">
    <property type="entry name" value="NAD(P)-binding Rossmann-fold domains"/>
    <property type="match status" value="1"/>
</dbReference>
<keyword evidence="5 12" id="KW-0560">Oxidoreductase</keyword>
<dbReference type="InterPro" id="IPR002328">
    <property type="entry name" value="ADH_Zn_CS"/>
</dbReference>
<dbReference type="InterPro" id="IPR014183">
    <property type="entry name" value="ADH_3"/>
</dbReference>
<comment type="caution">
    <text evidence="15">The sequence shown here is derived from an EMBL/GenBank/DDBJ whole genome shotgun (WGS) entry which is preliminary data.</text>
</comment>
<dbReference type="FunFam" id="3.40.50.720:FF:000003">
    <property type="entry name" value="S-(hydroxymethyl)glutathione dehydrogenase"/>
    <property type="match status" value="1"/>
</dbReference>
<comment type="catalytic activity">
    <reaction evidence="10">
        <text>a secondary alcohol + NAD(+) = a ketone + NADH + H(+)</text>
        <dbReference type="Rhea" id="RHEA:10740"/>
        <dbReference type="ChEBI" id="CHEBI:15378"/>
        <dbReference type="ChEBI" id="CHEBI:17087"/>
        <dbReference type="ChEBI" id="CHEBI:35681"/>
        <dbReference type="ChEBI" id="CHEBI:57540"/>
        <dbReference type="ChEBI" id="CHEBI:57945"/>
        <dbReference type="EC" id="1.1.1.1"/>
    </reaction>
</comment>
<protein>
    <recommendedName>
        <fullName evidence="7 12">S-(hydroxymethyl)glutathione dehydrogenase</fullName>
        <ecNumber evidence="12">1.1.1.284</ecNumber>
    </recommendedName>
</protein>
<comment type="catalytic activity">
    <reaction evidence="11">
        <text>a primary alcohol + NAD(+) = an aldehyde + NADH + H(+)</text>
        <dbReference type="Rhea" id="RHEA:10736"/>
        <dbReference type="ChEBI" id="CHEBI:15378"/>
        <dbReference type="ChEBI" id="CHEBI:15734"/>
        <dbReference type="ChEBI" id="CHEBI:17478"/>
        <dbReference type="ChEBI" id="CHEBI:57540"/>
        <dbReference type="ChEBI" id="CHEBI:57945"/>
        <dbReference type="EC" id="1.1.1.1"/>
    </reaction>
</comment>
<dbReference type="SUPFAM" id="SSF50129">
    <property type="entry name" value="GroES-like"/>
    <property type="match status" value="2"/>
</dbReference>
<keyword evidence="3 12" id="KW-0479">Metal-binding</keyword>
<evidence type="ECO:0000256" key="2">
    <source>
        <dbReference type="ARBA" id="ARBA00010902"/>
    </source>
</evidence>
<evidence type="ECO:0000313" key="15">
    <source>
        <dbReference type="EMBL" id="CAH2090716.1"/>
    </source>
</evidence>
<dbReference type="InterPro" id="IPR036291">
    <property type="entry name" value="NAD(P)-bd_dom_sf"/>
</dbReference>
<dbReference type="GO" id="GO:0051903">
    <property type="term" value="F:S-(hydroxymethyl)glutathione dehydrogenase [NAD(P)+] activity"/>
    <property type="evidence" value="ECO:0007669"/>
    <property type="project" value="UniProtKB-EC"/>
</dbReference>
<dbReference type="Pfam" id="PF00107">
    <property type="entry name" value="ADH_zinc_N"/>
    <property type="match status" value="1"/>
</dbReference>
<dbReference type="Pfam" id="PF08240">
    <property type="entry name" value="ADH_N"/>
    <property type="match status" value="1"/>
</dbReference>
<evidence type="ECO:0000256" key="8">
    <source>
        <dbReference type="ARBA" id="ARBA00047793"/>
    </source>
</evidence>
<evidence type="ECO:0000256" key="12">
    <source>
        <dbReference type="RuleBase" id="RU362016"/>
    </source>
</evidence>
<evidence type="ECO:0000256" key="4">
    <source>
        <dbReference type="ARBA" id="ARBA00022833"/>
    </source>
</evidence>
<evidence type="ECO:0000256" key="7">
    <source>
        <dbReference type="ARBA" id="ARBA00032767"/>
    </source>
</evidence>
<dbReference type="Proteomes" id="UP001153954">
    <property type="component" value="Unassembled WGS sequence"/>
</dbReference>
<dbReference type="GO" id="GO:0004022">
    <property type="term" value="F:alcohol dehydrogenase (NAD+) activity"/>
    <property type="evidence" value="ECO:0007669"/>
    <property type="project" value="UniProtKB-EC"/>
</dbReference>
<dbReference type="InterPro" id="IPR013154">
    <property type="entry name" value="ADH-like_N"/>
</dbReference>
<dbReference type="AlphaFoldDB" id="A0AAU9TV32"/>
<evidence type="ECO:0000256" key="11">
    <source>
        <dbReference type="ARBA" id="ARBA00049243"/>
    </source>
</evidence>
<dbReference type="PROSITE" id="PS00059">
    <property type="entry name" value="ADH_ZINC"/>
    <property type="match status" value="1"/>
</dbReference>